<keyword evidence="4" id="KW-1185">Reference proteome</keyword>
<accession>A0A087TD66</accession>
<reference evidence="3 4" key="1">
    <citation type="submission" date="2013-11" db="EMBL/GenBank/DDBJ databases">
        <title>Genome sequencing of Stegodyphus mimosarum.</title>
        <authorList>
            <person name="Bechsgaard J."/>
        </authorList>
    </citation>
    <scope>NUCLEOTIDE SEQUENCE [LARGE SCALE GENOMIC DNA]</scope>
</reference>
<dbReference type="AlphaFoldDB" id="A0A087TD66"/>
<dbReference type="GO" id="GO:0099503">
    <property type="term" value="C:secretory vesicle"/>
    <property type="evidence" value="ECO:0007669"/>
    <property type="project" value="TreeGrafter"/>
</dbReference>
<dbReference type="InterPro" id="IPR014770">
    <property type="entry name" value="Munc13_1"/>
</dbReference>
<dbReference type="EMBL" id="KK114669">
    <property type="protein sequence ID" value="KFM63055.1"/>
    <property type="molecule type" value="Genomic_DNA"/>
</dbReference>
<dbReference type="Gene3D" id="1.10.357.50">
    <property type="match status" value="1"/>
</dbReference>
<keyword evidence="1" id="KW-0268">Exocytosis</keyword>
<sequence length="131" mass="15311">MSETDVFELFLVLQEFSRFKDCLPKEDQSSLIIANCHVWFADAVNQWFSVAKIKVRGRIYHAFEHDKALMENKSPAKELKPTNKSQQLQLAPLRIKYSVSAIDTVLSFIQLKEFWHQLAWPDKCSSYPYVL</sequence>
<name>A0A087TD66_STEMI</name>
<evidence type="ECO:0000313" key="3">
    <source>
        <dbReference type="EMBL" id="KFM63055.1"/>
    </source>
</evidence>
<evidence type="ECO:0000313" key="4">
    <source>
        <dbReference type="Proteomes" id="UP000054359"/>
    </source>
</evidence>
<dbReference type="OrthoDB" id="6425992at2759"/>
<dbReference type="GO" id="GO:0006887">
    <property type="term" value="P:exocytosis"/>
    <property type="evidence" value="ECO:0007669"/>
    <property type="project" value="UniProtKB-KW"/>
</dbReference>
<evidence type="ECO:0000256" key="1">
    <source>
        <dbReference type="ARBA" id="ARBA00022483"/>
    </source>
</evidence>
<feature type="domain" description="MHD1" evidence="2">
    <location>
        <begin position="7"/>
        <end position="131"/>
    </location>
</feature>
<dbReference type="InterPro" id="IPR052095">
    <property type="entry name" value="UNC-13_domain"/>
</dbReference>
<dbReference type="PANTHER" id="PTHR45999:SF4">
    <property type="entry name" value="UNC-13-4A, ISOFORM B"/>
    <property type="match status" value="1"/>
</dbReference>
<dbReference type="PROSITE" id="PS51258">
    <property type="entry name" value="MHD1"/>
    <property type="match status" value="1"/>
</dbReference>
<dbReference type="Proteomes" id="UP000054359">
    <property type="component" value="Unassembled WGS sequence"/>
</dbReference>
<gene>
    <name evidence="3" type="ORF">X975_20781</name>
</gene>
<proteinExistence type="predicted"/>
<feature type="non-terminal residue" evidence="3">
    <location>
        <position position="131"/>
    </location>
</feature>
<dbReference type="OMA" id="LIIANCH"/>
<organism evidence="3 4">
    <name type="scientific">Stegodyphus mimosarum</name>
    <name type="common">African social velvet spider</name>
    <dbReference type="NCBI Taxonomy" id="407821"/>
    <lineage>
        <taxon>Eukaryota</taxon>
        <taxon>Metazoa</taxon>
        <taxon>Ecdysozoa</taxon>
        <taxon>Arthropoda</taxon>
        <taxon>Chelicerata</taxon>
        <taxon>Arachnida</taxon>
        <taxon>Araneae</taxon>
        <taxon>Araneomorphae</taxon>
        <taxon>Entelegynae</taxon>
        <taxon>Eresoidea</taxon>
        <taxon>Eresidae</taxon>
        <taxon>Stegodyphus</taxon>
    </lineage>
</organism>
<protein>
    <submittedName>
        <fullName evidence="3">BAI1-associated protein 3</fullName>
    </submittedName>
</protein>
<dbReference type="PANTHER" id="PTHR45999">
    <property type="entry name" value="UNC-13-4A, ISOFORM B"/>
    <property type="match status" value="1"/>
</dbReference>
<evidence type="ECO:0000259" key="2">
    <source>
        <dbReference type="PROSITE" id="PS51258"/>
    </source>
</evidence>